<comment type="catalytic activity">
    <reaction evidence="7">
        <text>N(6)-[(R)-dihydrolipoyl]-L-lysyl-[protein] + acetyl-CoA = N(6)-[(R)-S(8)-acetyldihydrolipoyl]-L-lysyl-[protein] + CoA</text>
        <dbReference type="Rhea" id="RHEA:17017"/>
        <dbReference type="Rhea" id="RHEA-COMP:10475"/>
        <dbReference type="Rhea" id="RHEA-COMP:10478"/>
        <dbReference type="ChEBI" id="CHEBI:57287"/>
        <dbReference type="ChEBI" id="CHEBI:57288"/>
        <dbReference type="ChEBI" id="CHEBI:83100"/>
        <dbReference type="ChEBI" id="CHEBI:83111"/>
        <dbReference type="EC" id="2.3.1.12"/>
    </reaction>
</comment>
<evidence type="ECO:0000256" key="6">
    <source>
        <dbReference type="ARBA" id="ARBA00023315"/>
    </source>
</evidence>
<dbReference type="InterPro" id="IPR050743">
    <property type="entry name" value="2-oxoacid_DH_E2_comp"/>
</dbReference>
<dbReference type="InterPro" id="IPR011053">
    <property type="entry name" value="Single_hybrid_motif"/>
</dbReference>
<dbReference type="SUPFAM" id="SSF51230">
    <property type="entry name" value="Single hybrid motif"/>
    <property type="match status" value="1"/>
</dbReference>
<dbReference type="EMBL" id="QLMH01000002">
    <property type="protein sequence ID" value="RAK22305.1"/>
    <property type="molecule type" value="Genomic_DNA"/>
</dbReference>
<dbReference type="InterPro" id="IPR023213">
    <property type="entry name" value="CAT-like_dom_sf"/>
</dbReference>
<dbReference type="InterPro" id="IPR000089">
    <property type="entry name" value="Biotin_lipoyl"/>
</dbReference>
<evidence type="ECO:0000256" key="3">
    <source>
        <dbReference type="ARBA" id="ARBA00022679"/>
    </source>
</evidence>
<name>A0A327YRF4_9BACL</name>
<dbReference type="PANTHER" id="PTHR43178">
    <property type="entry name" value="DIHYDROLIPOAMIDE ACETYLTRANSFERASE COMPONENT OF PYRUVATE DEHYDROGENASE COMPLEX"/>
    <property type="match status" value="1"/>
</dbReference>
<dbReference type="PROSITE" id="PS00189">
    <property type="entry name" value="LIPOYL"/>
    <property type="match status" value="1"/>
</dbReference>
<evidence type="ECO:0000256" key="7">
    <source>
        <dbReference type="ARBA" id="ARBA00048370"/>
    </source>
</evidence>
<accession>A0A327YRF4</accession>
<reference evidence="12 13" key="1">
    <citation type="submission" date="2018-06" db="EMBL/GenBank/DDBJ databases">
        <title>Genomic Encyclopedia of Type Strains, Phase III (KMG-III): the genomes of soil and plant-associated and newly described type strains.</title>
        <authorList>
            <person name="Whitman W."/>
        </authorList>
    </citation>
    <scope>NUCLEOTIDE SEQUENCE [LARGE SCALE GENOMIC DNA]</scope>
    <source>
        <strain evidence="12 13">CGMCC 1.8979</strain>
    </source>
</reference>
<feature type="compositionally biased region" description="Low complexity" evidence="9">
    <location>
        <begin position="199"/>
        <end position="241"/>
    </location>
</feature>
<feature type="region of interest" description="Disordered" evidence="9">
    <location>
        <begin position="196"/>
        <end position="242"/>
    </location>
</feature>
<comment type="cofactor">
    <cofactor evidence="1 8">
        <name>(R)-lipoate</name>
        <dbReference type="ChEBI" id="CHEBI:83088"/>
    </cofactor>
</comment>
<dbReference type="FunFam" id="2.40.50.100:FF:000023">
    <property type="entry name" value="Dihydrolipoamide acetyltransferase component of pyruvate dehydrogenase complex"/>
    <property type="match status" value="1"/>
</dbReference>
<keyword evidence="6 8" id="KW-0012">Acyltransferase</keyword>
<dbReference type="Pfam" id="PF00198">
    <property type="entry name" value="2-oxoacid_dh"/>
    <property type="match status" value="1"/>
</dbReference>
<dbReference type="PROSITE" id="PS51826">
    <property type="entry name" value="PSBD"/>
    <property type="match status" value="1"/>
</dbReference>
<dbReference type="Proteomes" id="UP000248555">
    <property type="component" value="Unassembled WGS sequence"/>
</dbReference>
<dbReference type="PROSITE" id="PS50968">
    <property type="entry name" value="BIOTINYL_LIPOYL"/>
    <property type="match status" value="1"/>
</dbReference>
<evidence type="ECO:0000256" key="2">
    <source>
        <dbReference type="ARBA" id="ARBA00007317"/>
    </source>
</evidence>
<evidence type="ECO:0000256" key="9">
    <source>
        <dbReference type="SAM" id="MobiDB-lite"/>
    </source>
</evidence>
<dbReference type="SUPFAM" id="SSF47005">
    <property type="entry name" value="Peripheral subunit-binding domain of 2-oxo acid dehydrogenase complex"/>
    <property type="match status" value="1"/>
</dbReference>
<feature type="region of interest" description="Disordered" evidence="9">
    <location>
        <begin position="120"/>
        <end position="151"/>
    </location>
</feature>
<keyword evidence="4" id="KW-0677">Repeat</keyword>
<dbReference type="Pfam" id="PF00364">
    <property type="entry name" value="Biotin_lipoyl"/>
    <property type="match status" value="1"/>
</dbReference>
<feature type="domain" description="Peripheral subunit-binding (PSBD)" evidence="11">
    <location>
        <begin position="152"/>
        <end position="189"/>
    </location>
</feature>
<dbReference type="CDD" id="cd06849">
    <property type="entry name" value="lipoyl_domain"/>
    <property type="match status" value="1"/>
</dbReference>
<feature type="compositionally biased region" description="Low complexity" evidence="9">
    <location>
        <begin position="129"/>
        <end position="146"/>
    </location>
</feature>
<dbReference type="FunFam" id="3.30.559.10:FF:000007">
    <property type="entry name" value="Dihydrolipoamide acetyltransferase component of pyruvate dehydrogenase complex"/>
    <property type="match status" value="1"/>
</dbReference>
<keyword evidence="5 8" id="KW-0450">Lipoyl</keyword>
<dbReference type="Pfam" id="PF02817">
    <property type="entry name" value="E3_binding"/>
    <property type="match status" value="1"/>
</dbReference>
<evidence type="ECO:0000313" key="13">
    <source>
        <dbReference type="Proteomes" id="UP000248555"/>
    </source>
</evidence>
<evidence type="ECO:0000259" key="11">
    <source>
        <dbReference type="PROSITE" id="PS51826"/>
    </source>
</evidence>
<feature type="domain" description="Lipoyl-binding" evidence="10">
    <location>
        <begin position="31"/>
        <end position="106"/>
    </location>
</feature>
<dbReference type="InterPro" id="IPR001078">
    <property type="entry name" value="2-oxoacid_DH_actylTfrase"/>
</dbReference>
<comment type="similarity">
    <text evidence="2 8">Belongs to the 2-oxoacid dehydrogenase family.</text>
</comment>
<keyword evidence="13" id="KW-1185">Reference proteome</keyword>
<gene>
    <name evidence="12" type="ORF">B0I26_102297</name>
</gene>
<dbReference type="AlphaFoldDB" id="A0A327YRF4"/>
<dbReference type="Gene3D" id="4.10.320.10">
    <property type="entry name" value="E3-binding domain"/>
    <property type="match status" value="1"/>
</dbReference>
<dbReference type="InterPro" id="IPR036625">
    <property type="entry name" value="E3-bd_dom_sf"/>
</dbReference>
<dbReference type="EC" id="2.3.1.-" evidence="8"/>
<dbReference type="SUPFAM" id="SSF52777">
    <property type="entry name" value="CoA-dependent acyltransferases"/>
    <property type="match status" value="1"/>
</dbReference>
<dbReference type="InterPro" id="IPR003016">
    <property type="entry name" value="2-oxoA_DH_lipoyl-BS"/>
</dbReference>
<proteinExistence type="inferred from homology"/>
<keyword evidence="3 8" id="KW-0808">Transferase</keyword>
<evidence type="ECO:0000256" key="5">
    <source>
        <dbReference type="ARBA" id="ARBA00022823"/>
    </source>
</evidence>
<dbReference type="GO" id="GO:0004742">
    <property type="term" value="F:dihydrolipoyllysine-residue acetyltransferase activity"/>
    <property type="evidence" value="ECO:0007669"/>
    <property type="project" value="UniProtKB-EC"/>
</dbReference>
<dbReference type="InterPro" id="IPR004167">
    <property type="entry name" value="PSBD"/>
</dbReference>
<dbReference type="GO" id="GO:0031405">
    <property type="term" value="F:lipoic acid binding"/>
    <property type="evidence" value="ECO:0007669"/>
    <property type="project" value="TreeGrafter"/>
</dbReference>
<dbReference type="Gene3D" id="3.30.559.10">
    <property type="entry name" value="Chloramphenicol acetyltransferase-like domain"/>
    <property type="match status" value="1"/>
</dbReference>
<dbReference type="Gene3D" id="2.40.50.100">
    <property type="match status" value="1"/>
</dbReference>
<sequence length="474" mass="51091">MGTQVFPERQAVLLVPSRYVDFSNQVINVAIEQMTMPQLGESVTEGTISKWLVSVGDKVNKYDPIAEVMTDKVNAEVPSSFTGVIKELIAAEGETLPVGAVICTIEVEGEGTAVPEAPAVEAKQEEAPKAQAPAQAAAPAQTPKKPAGTKGRYSPAVLRLAQEHNIDLEQVQGTGMGGRITRKDLLKLIESGNIPTADQKQPAAQVQQAAPAQPVQEAPKAEAPAQAAPKQAAAPNVPVQPGDVEIPVTPVRKAIAANMLRSKHEAPHAWTMIEVDVTNLVAYRDSIKDEFKKREGFNLTYFAFFVKAVAQALKEFPQINSMWAGDKIVQKKDINISIAVATEDALFVPVIKHADEKSIKGIAREIAELAAKVRAGKLRPEDMQGGTFTVNNTGSFGSVQSMGIINYPQAAILQVEAIVKRPVVMSNGMIAVRDMVNLCMSLDHRVLDGLICGRFLARVKEILENISKDNTPIY</sequence>
<dbReference type="FunFam" id="4.10.320.10:FF:000008">
    <property type="entry name" value="Dihydrolipoamide acetyltransferase component of pyruvate dehydrogenase complex"/>
    <property type="match status" value="1"/>
</dbReference>
<protein>
    <recommendedName>
        <fullName evidence="8">Dihydrolipoamide acetyltransferase component of pyruvate dehydrogenase complex</fullName>
        <ecNumber evidence="8">2.3.1.-</ecNumber>
    </recommendedName>
</protein>
<evidence type="ECO:0000259" key="10">
    <source>
        <dbReference type="PROSITE" id="PS50968"/>
    </source>
</evidence>
<organism evidence="12 13">
    <name type="scientific">Paranoxybacillus vitaminiphilus</name>
    <dbReference type="NCBI Taxonomy" id="581036"/>
    <lineage>
        <taxon>Bacteria</taxon>
        <taxon>Bacillati</taxon>
        <taxon>Bacillota</taxon>
        <taxon>Bacilli</taxon>
        <taxon>Bacillales</taxon>
        <taxon>Anoxybacillaceae</taxon>
        <taxon>Paranoxybacillus</taxon>
    </lineage>
</organism>
<evidence type="ECO:0000256" key="8">
    <source>
        <dbReference type="RuleBase" id="RU003423"/>
    </source>
</evidence>
<dbReference type="PANTHER" id="PTHR43178:SF5">
    <property type="entry name" value="LIPOAMIDE ACYLTRANSFERASE COMPONENT OF BRANCHED-CHAIN ALPHA-KETO ACID DEHYDROGENASE COMPLEX, MITOCHONDRIAL"/>
    <property type="match status" value="1"/>
</dbReference>
<evidence type="ECO:0000313" key="12">
    <source>
        <dbReference type="EMBL" id="RAK22305.1"/>
    </source>
</evidence>
<comment type="caution">
    <text evidence="12">The sequence shown here is derived from an EMBL/GenBank/DDBJ whole genome shotgun (WGS) entry which is preliminary data.</text>
</comment>
<evidence type="ECO:0000256" key="4">
    <source>
        <dbReference type="ARBA" id="ARBA00022737"/>
    </source>
</evidence>
<dbReference type="GO" id="GO:0005737">
    <property type="term" value="C:cytoplasm"/>
    <property type="evidence" value="ECO:0007669"/>
    <property type="project" value="TreeGrafter"/>
</dbReference>
<evidence type="ECO:0000256" key="1">
    <source>
        <dbReference type="ARBA" id="ARBA00001938"/>
    </source>
</evidence>